<name>A0A4C1XHA4_EUMVA</name>
<gene>
    <name evidence="2" type="ORF">EVAR_97296_1</name>
</gene>
<comment type="caution">
    <text evidence="2">The sequence shown here is derived from an EMBL/GenBank/DDBJ whole genome shotgun (WGS) entry which is preliminary data.</text>
</comment>
<accession>A0A4C1XHA4</accession>
<evidence type="ECO:0000313" key="2">
    <source>
        <dbReference type="EMBL" id="GBP61854.1"/>
    </source>
</evidence>
<dbReference type="Proteomes" id="UP000299102">
    <property type="component" value="Unassembled WGS sequence"/>
</dbReference>
<reference evidence="2 3" key="1">
    <citation type="journal article" date="2019" name="Commun. Biol.">
        <title>The bagworm genome reveals a unique fibroin gene that provides high tensile strength.</title>
        <authorList>
            <person name="Kono N."/>
            <person name="Nakamura H."/>
            <person name="Ohtoshi R."/>
            <person name="Tomita M."/>
            <person name="Numata K."/>
            <person name="Arakawa K."/>
        </authorList>
    </citation>
    <scope>NUCLEOTIDE SEQUENCE [LARGE SCALE GENOMIC DNA]</scope>
</reference>
<feature type="region of interest" description="Disordered" evidence="1">
    <location>
        <begin position="1"/>
        <end position="35"/>
    </location>
</feature>
<sequence>MIDEVSHTDRRRRAPPLSLPTHGSCRRSSHSIAIPPKAGDEMRTAVFTIHAEQPAIHGQILKTRQICRPAVATQSVRPAHAHGFFPREHVSISTTLARLP</sequence>
<keyword evidence="3" id="KW-1185">Reference proteome</keyword>
<protein>
    <submittedName>
        <fullName evidence="2">Uncharacterized protein</fullName>
    </submittedName>
</protein>
<organism evidence="2 3">
    <name type="scientific">Eumeta variegata</name>
    <name type="common">Bagworm moth</name>
    <name type="synonym">Eumeta japonica</name>
    <dbReference type="NCBI Taxonomy" id="151549"/>
    <lineage>
        <taxon>Eukaryota</taxon>
        <taxon>Metazoa</taxon>
        <taxon>Ecdysozoa</taxon>
        <taxon>Arthropoda</taxon>
        <taxon>Hexapoda</taxon>
        <taxon>Insecta</taxon>
        <taxon>Pterygota</taxon>
        <taxon>Neoptera</taxon>
        <taxon>Endopterygota</taxon>
        <taxon>Lepidoptera</taxon>
        <taxon>Glossata</taxon>
        <taxon>Ditrysia</taxon>
        <taxon>Tineoidea</taxon>
        <taxon>Psychidae</taxon>
        <taxon>Oiketicinae</taxon>
        <taxon>Eumeta</taxon>
    </lineage>
</organism>
<dbReference type="EMBL" id="BGZK01000824">
    <property type="protein sequence ID" value="GBP61854.1"/>
    <property type="molecule type" value="Genomic_DNA"/>
</dbReference>
<dbReference type="AlphaFoldDB" id="A0A4C1XHA4"/>
<evidence type="ECO:0000313" key="3">
    <source>
        <dbReference type="Proteomes" id="UP000299102"/>
    </source>
</evidence>
<evidence type="ECO:0000256" key="1">
    <source>
        <dbReference type="SAM" id="MobiDB-lite"/>
    </source>
</evidence>
<proteinExistence type="predicted"/>